<dbReference type="AlphaFoldDB" id="A0A8K0DC23"/>
<reference evidence="2" key="1">
    <citation type="submission" date="2019-08" db="EMBL/GenBank/DDBJ databases">
        <title>The genome of the North American firefly Photinus pyralis.</title>
        <authorList>
            <consortium name="Photinus pyralis genome working group"/>
            <person name="Fallon T.R."/>
            <person name="Sander Lower S.E."/>
            <person name="Weng J.-K."/>
        </authorList>
    </citation>
    <scope>NUCLEOTIDE SEQUENCE</scope>
    <source>
        <strain evidence="2">TRF0915ILg1</strain>
        <tissue evidence="2">Whole body</tissue>
    </source>
</reference>
<evidence type="ECO:0000256" key="1">
    <source>
        <dbReference type="SAM" id="Coils"/>
    </source>
</evidence>
<accession>A0A8K0DC23</accession>
<evidence type="ECO:0000313" key="2">
    <source>
        <dbReference type="EMBL" id="KAF2900468.1"/>
    </source>
</evidence>
<sequence length="601" mass="68675">MPQTTIYLIGAMKNQILGSKLLSQKDCLSVLFYNMRVANMNLSDAANLVIDKCLIFWKKAQIPTKHQSDCVKKLKKLYETWRNLEKSCKRLSDTQKSKEKLFEGNMNNLFDIVHANALSLISIEEDKEFLIAQRKPNWEGSMIGIDLKLTAAEKRKAERKKKEETKSRVEAEMMKYHALGNVYERTINIISNCASFLVSNNMKHTSNVEIASSSNSDLSMNISYNILQEPCSSVAMRGRTLIVNRRLAAAMDKCKVSDRNAVHLLSACVESLSLNPMDYVINRSSIRRARQQYRKDTVINIQAEFEQLNVNFAVVHWDTKLLPSVTEIEKQDRLPVIVKTLLTEQLLGVPLIPSGSGKEISNAVFNTLEKWGLVDKVQTFVFDTTSFNTGRFNGACTLLEMKLGHNILFLACGHHIFELVLQAAMSSVKLYSSSDPDIPLFKTFKASFPKINSQNISNYGTSSELVELIAENRKETLLFCLRILKNNQEPRHDYTVFRTVNYIKPWFTANKTTEAPWNDILLLKNLNKYKEKDAIVAGACLQKFVNHLWYLADEPVLFSLFDDNVPLEEKQRMTEKLQELINSKEIEDVEDEDLTPKKYLP</sequence>
<feature type="coiled-coil region" evidence="1">
    <location>
        <begin position="147"/>
        <end position="174"/>
    </location>
</feature>
<gene>
    <name evidence="2" type="ORF">ILUMI_05720</name>
</gene>
<dbReference type="OrthoDB" id="6818826at2759"/>
<keyword evidence="1" id="KW-0175">Coiled coil</keyword>
<dbReference type="Proteomes" id="UP000801492">
    <property type="component" value="Unassembled WGS sequence"/>
</dbReference>
<evidence type="ECO:0000313" key="3">
    <source>
        <dbReference type="Proteomes" id="UP000801492"/>
    </source>
</evidence>
<dbReference type="EMBL" id="VTPC01002179">
    <property type="protein sequence ID" value="KAF2900468.1"/>
    <property type="molecule type" value="Genomic_DNA"/>
</dbReference>
<protein>
    <submittedName>
        <fullName evidence="2">Uncharacterized protein</fullName>
    </submittedName>
</protein>
<organism evidence="2 3">
    <name type="scientific">Ignelater luminosus</name>
    <name type="common">Cucubano</name>
    <name type="synonym">Pyrophorus luminosus</name>
    <dbReference type="NCBI Taxonomy" id="2038154"/>
    <lineage>
        <taxon>Eukaryota</taxon>
        <taxon>Metazoa</taxon>
        <taxon>Ecdysozoa</taxon>
        <taxon>Arthropoda</taxon>
        <taxon>Hexapoda</taxon>
        <taxon>Insecta</taxon>
        <taxon>Pterygota</taxon>
        <taxon>Neoptera</taxon>
        <taxon>Endopterygota</taxon>
        <taxon>Coleoptera</taxon>
        <taxon>Polyphaga</taxon>
        <taxon>Elateriformia</taxon>
        <taxon>Elateroidea</taxon>
        <taxon>Elateridae</taxon>
        <taxon>Agrypninae</taxon>
        <taxon>Pyrophorini</taxon>
        <taxon>Ignelater</taxon>
    </lineage>
</organism>
<keyword evidence="3" id="KW-1185">Reference proteome</keyword>
<feature type="non-terminal residue" evidence="2">
    <location>
        <position position="601"/>
    </location>
</feature>
<comment type="caution">
    <text evidence="2">The sequence shown here is derived from an EMBL/GenBank/DDBJ whole genome shotgun (WGS) entry which is preliminary data.</text>
</comment>
<proteinExistence type="predicted"/>
<name>A0A8K0DC23_IGNLU</name>